<feature type="transmembrane region" description="Helical" evidence="12">
    <location>
        <begin position="618"/>
        <end position="641"/>
    </location>
</feature>
<keyword evidence="4 13" id="KW-0732">Signal</keyword>
<feature type="transmembrane region" description="Helical" evidence="12">
    <location>
        <begin position="545"/>
        <end position="565"/>
    </location>
</feature>
<dbReference type="InterPro" id="IPR051713">
    <property type="entry name" value="T-cell_Activation_Regulation"/>
</dbReference>
<dbReference type="Gene3D" id="2.60.40.10">
    <property type="entry name" value="Immunoglobulins"/>
    <property type="match status" value="4"/>
</dbReference>
<feature type="signal peptide" evidence="13">
    <location>
        <begin position="1"/>
        <end position="18"/>
    </location>
</feature>
<feature type="domain" description="Ig-like" evidence="14">
    <location>
        <begin position="33"/>
        <end position="130"/>
    </location>
</feature>
<dbReference type="PANTHER" id="PTHR25466:SF14">
    <property type="entry name" value="BUTYROPHILIN SUBFAMILY 2 MEMBER A2-LIKE-RELATED"/>
    <property type="match status" value="1"/>
</dbReference>
<dbReference type="SMART" id="SM00408">
    <property type="entry name" value="IGc2"/>
    <property type="match status" value="4"/>
</dbReference>
<dbReference type="PROSITE" id="PS50835">
    <property type="entry name" value="IG_LIKE"/>
    <property type="match status" value="4"/>
</dbReference>
<keyword evidence="10" id="KW-0393">Immunoglobulin domain</keyword>
<evidence type="ECO:0000256" key="7">
    <source>
        <dbReference type="ARBA" id="ARBA00023157"/>
    </source>
</evidence>
<evidence type="ECO:0000256" key="11">
    <source>
        <dbReference type="SAM" id="MobiDB-lite"/>
    </source>
</evidence>
<feature type="domain" description="Ig-like" evidence="14">
    <location>
        <begin position="133"/>
        <end position="247"/>
    </location>
</feature>
<dbReference type="InterPro" id="IPR003598">
    <property type="entry name" value="Ig_sub2"/>
</dbReference>
<keyword evidence="2" id="KW-1003">Cell membrane</keyword>
<protein>
    <recommendedName>
        <fullName evidence="14">Ig-like domain-containing protein</fullName>
    </recommendedName>
</protein>
<feature type="transmembrane region" description="Helical" evidence="12">
    <location>
        <begin position="818"/>
        <end position="836"/>
    </location>
</feature>
<evidence type="ECO:0000259" key="14">
    <source>
        <dbReference type="PROSITE" id="PS50835"/>
    </source>
</evidence>
<feature type="chain" id="PRO_5022921109" description="Ig-like domain-containing protein" evidence="13">
    <location>
        <begin position="19"/>
        <end position="898"/>
    </location>
</feature>
<dbReference type="GO" id="GO:0071222">
    <property type="term" value="P:cellular response to lipopolysaccharide"/>
    <property type="evidence" value="ECO:0007669"/>
    <property type="project" value="TreeGrafter"/>
</dbReference>
<keyword evidence="5 12" id="KW-1133">Transmembrane helix</keyword>
<evidence type="ECO:0000313" key="16">
    <source>
        <dbReference type="Proteomes" id="UP000324632"/>
    </source>
</evidence>
<dbReference type="GO" id="GO:0007166">
    <property type="term" value="P:cell surface receptor signaling pathway"/>
    <property type="evidence" value="ECO:0007669"/>
    <property type="project" value="TreeGrafter"/>
</dbReference>
<dbReference type="SMART" id="SM00406">
    <property type="entry name" value="IGv"/>
    <property type="match status" value="4"/>
</dbReference>
<feature type="transmembrane region" description="Helical" evidence="12">
    <location>
        <begin position="781"/>
        <end position="798"/>
    </location>
</feature>
<dbReference type="InterPro" id="IPR003599">
    <property type="entry name" value="Ig_sub"/>
</dbReference>
<dbReference type="GO" id="GO:0031295">
    <property type="term" value="P:T cell costimulation"/>
    <property type="evidence" value="ECO:0007669"/>
    <property type="project" value="TreeGrafter"/>
</dbReference>
<reference evidence="15 16" key="1">
    <citation type="journal article" date="2019" name="Mol. Ecol. Resour.">
        <title>Chromosome-level genome assembly of Triplophysa tibetana, a fish adapted to the harsh high-altitude environment of the Tibetan Plateau.</title>
        <authorList>
            <person name="Yang X."/>
            <person name="Liu H."/>
            <person name="Ma Z."/>
            <person name="Zou Y."/>
            <person name="Zou M."/>
            <person name="Mao Y."/>
            <person name="Li X."/>
            <person name="Wang H."/>
            <person name="Chen T."/>
            <person name="Wang W."/>
            <person name="Yang R."/>
        </authorList>
    </citation>
    <scope>NUCLEOTIDE SEQUENCE [LARGE SCALE GENOMIC DNA]</scope>
    <source>
        <strain evidence="15">TTIB1903HZAU</strain>
        <tissue evidence="15">Muscle</tissue>
    </source>
</reference>
<evidence type="ECO:0000256" key="13">
    <source>
        <dbReference type="SAM" id="SignalP"/>
    </source>
</evidence>
<name>A0A5A9NAU8_9TELE</name>
<feature type="transmembrane region" description="Helical" evidence="12">
    <location>
        <begin position="716"/>
        <end position="737"/>
    </location>
</feature>
<dbReference type="AlphaFoldDB" id="A0A5A9NAU8"/>
<dbReference type="Proteomes" id="UP000324632">
    <property type="component" value="Chromosome 21"/>
</dbReference>
<dbReference type="SMART" id="SM00409">
    <property type="entry name" value="IG"/>
    <property type="match status" value="4"/>
</dbReference>
<accession>A0A5A9NAU8</accession>
<feature type="domain" description="Ig-like" evidence="14">
    <location>
        <begin position="299"/>
        <end position="384"/>
    </location>
</feature>
<evidence type="ECO:0000256" key="2">
    <source>
        <dbReference type="ARBA" id="ARBA00022475"/>
    </source>
</evidence>
<evidence type="ECO:0000256" key="6">
    <source>
        <dbReference type="ARBA" id="ARBA00023136"/>
    </source>
</evidence>
<evidence type="ECO:0000256" key="3">
    <source>
        <dbReference type="ARBA" id="ARBA00022692"/>
    </source>
</evidence>
<keyword evidence="8" id="KW-0675">Receptor</keyword>
<dbReference type="PANTHER" id="PTHR25466">
    <property type="entry name" value="T-LYMPHOCYTE ACTIVATION ANTIGEN"/>
    <property type="match status" value="1"/>
</dbReference>
<feature type="domain" description="Ig-like" evidence="14">
    <location>
        <begin position="395"/>
        <end position="510"/>
    </location>
</feature>
<gene>
    <name evidence="15" type="ORF">E1301_Tti023542</name>
</gene>
<dbReference type="EMBL" id="SOYY01000021">
    <property type="protein sequence ID" value="KAA0706186.1"/>
    <property type="molecule type" value="Genomic_DNA"/>
</dbReference>
<feature type="compositionally biased region" description="Polar residues" evidence="11">
    <location>
        <begin position="854"/>
        <end position="866"/>
    </location>
</feature>
<evidence type="ECO:0000256" key="8">
    <source>
        <dbReference type="ARBA" id="ARBA00023170"/>
    </source>
</evidence>
<dbReference type="GO" id="GO:0042130">
    <property type="term" value="P:negative regulation of T cell proliferation"/>
    <property type="evidence" value="ECO:0007669"/>
    <property type="project" value="TreeGrafter"/>
</dbReference>
<comment type="caution">
    <text evidence="15">The sequence shown here is derived from an EMBL/GenBank/DDBJ whole genome shotgun (WGS) entry which is preliminary data.</text>
</comment>
<feature type="transmembrane region" description="Helical" evidence="12">
    <location>
        <begin position="586"/>
        <end position="606"/>
    </location>
</feature>
<feature type="region of interest" description="Disordered" evidence="11">
    <location>
        <begin position="854"/>
        <end position="898"/>
    </location>
</feature>
<dbReference type="SUPFAM" id="SSF48726">
    <property type="entry name" value="Immunoglobulin"/>
    <property type="match status" value="4"/>
</dbReference>
<keyword evidence="3 12" id="KW-0812">Transmembrane</keyword>
<dbReference type="Pfam" id="PF07686">
    <property type="entry name" value="V-set"/>
    <property type="match status" value="4"/>
</dbReference>
<dbReference type="GO" id="GO:0009897">
    <property type="term" value="C:external side of plasma membrane"/>
    <property type="evidence" value="ECO:0007669"/>
    <property type="project" value="TreeGrafter"/>
</dbReference>
<keyword evidence="6 12" id="KW-0472">Membrane</keyword>
<evidence type="ECO:0000256" key="9">
    <source>
        <dbReference type="ARBA" id="ARBA00023180"/>
    </source>
</evidence>
<dbReference type="InterPro" id="IPR007110">
    <property type="entry name" value="Ig-like_dom"/>
</dbReference>
<keyword evidence="9" id="KW-0325">Glycoprotein</keyword>
<evidence type="ECO:0000256" key="5">
    <source>
        <dbReference type="ARBA" id="ARBA00022989"/>
    </source>
</evidence>
<evidence type="ECO:0000256" key="4">
    <source>
        <dbReference type="ARBA" id="ARBA00022729"/>
    </source>
</evidence>
<feature type="transmembrane region" description="Helical" evidence="12">
    <location>
        <begin position="518"/>
        <end position="539"/>
    </location>
</feature>
<evidence type="ECO:0000313" key="15">
    <source>
        <dbReference type="EMBL" id="KAA0706186.1"/>
    </source>
</evidence>
<evidence type="ECO:0000256" key="1">
    <source>
        <dbReference type="ARBA" id="ARBA00004251"/>
    </source>
</evidence>
<evidence type="ECO:0000256" key="10">
    <source>
        <dbReference type="ARBA" id="ARBA00023319"/>
    </source>
</evidence>
<dbReference type="InterPro" id="IPR036179">
    <property type="entry name" value="Ig-like_dom_sf"/>
</dbReference>
<feature type="transmembrane region" description="Helical" evidence="12">
    <location>
        <begin position="254"/>
        <end position="279"/>
    </location>
</feature>
<feature type="transmembrane region" description="Helical" evidence="12">
    <location>
        <begin position="743"/>
        <end position="760"/>
    </location>
</feature>
<keyword evidence="16" id="KW-1185">Reference proteome</keyword>
<dbReference type="InterPro" id="IPR013106">
    <property type="entry name" value="Ig_V-set"/>
</dbReference>
<dbReference type="InterPro" id="IPR013783">
    <property type="entry name" value="Ig-like_fold"/>
</dbReference>
<evidence type="ECO:0000256" key="12">
    <source>
        <dbReference type="SAM" id="Phobius"/>
    </source>
</evidence>
<comment type="subcellular location">
    <subcellularLocation>
        <location evidence="1">Cell membrane</location>
        <topology evidence="1">Single-pass type I membrane protein</topology>
    </subcellularLocation>
</comment>
<dbReference type="FunFam" id="2.60.40.10:FF:000142">
    <property type="entry name" value="V-set domain-containing T-cell activation inhibitor 1"/>
    <property type="match status" value="3"/>
</dbReference>
<sequence length="898" mass="102215">MDLQMIIFASAILTISEGFTVKGPSGPLVVPLGGSVLLPCSVDSFLSLKDLEVQWKRSDSQTLIHLYQDGDIRPEVQNEDYHDRALFFTDDIKQGNFSLLLKNVTAEDEGQYTCTVHSGQESGETVVEIKDVERLIVSGSDQSLSVYVGEDVTLKCSVDSHIPPEDIEEVSWRKRVQDKHITVLLYESNKTLLDASDERYRDRVEFFSDEIHRGNFSLRLKRVRSEDKGLYMCQVFAGGFADNMTVILEQMGFSSLHIMVLILCISACGSALLFCSLIYCRNNTGFRVEDSNIYWDRLVVLPCFIDPHLMTEGLKIKWRRSGLKSPVCVYEDGSEVQHQDYHDRAHFYTEDIKHGNFSLLLKNVRKEDEGQYTCTVNSKQRSVFSFSVNLKNISGSRFTVVYSCDLIVPLGGSVLLPWFNKKPFEGEIKKVEWSKSGLQKPVFVYEDGDIRPEVQHEDYHDRAHFISDGIKHGNFSLLLKNVREEDEGKYTCKVYRGHRYGVLSVSTKLEPRLLDSGFLLQMFLVFCPNLIMCFAFVFWGLSEGSVSETVCCCALYILRPLLLLWTAPYLNDFKDRNKTLIQKYSYVADYFVLTAVVYSALFANSWQKLLNFAVFDRVLIIILYVLLFVCCSCKAVYILAAEVGNRSGTIIKIFDIVADFTFEILPTLQFILLFYTFASRGGIIIVAILPVLLTLTNERMFYKCFRFGWSYELRRTVMLIVTLVMNALMIGFFIFTLENKTDPVGWACVMVFLQILWTVVRSTDQSSWFSIPLDFHRFVSLYVFGSVGVVLIGAFVLITELTLKTVNGERAVMDLRFILFPSECFFLLSVMISGQLSSKIQACLKSCQTRMRTLANRSQQDQNQPSPRAAGSDETPATGSDQNTTELKPLMKNKDQDT</sequence>
<dbReference type="GO" id="GO:0006955">
    <property type="term" value="P:immune response"/>
    <property type="evidence" value="ECO:0007669"/>
    <property type="project" value="TreeGrafter"/>
</dbReference>
<keyword evidence="7" id="KW-1015">Disulfide bond</keyword>
<proteinExistence type="predicted"/>
<feature type="transmembrane region" description="Helical" evidence="12">
    <location>
        <begin position="677"/>
        <end position="695"/>
    </location>
</feature>
<feature type="compositionally biased region" description="Polar residues" evidence="11">
    <location>
        <begin position="875"/>
        <end position="886"/>
    </location>
</feature>
<organism evidence="15 16">
    <name type="scientific">Triplophysa tibetana</name>
    <dbReference type="NCBI Taxonomy" id="1572043"/>
    <lineage>
        <taxon>Eukaryota</taxon>
        <taxon>Metazoa</taxon>
        <taxon>Chordata</taxon>
        <taxon>Craniata</taxon>
        <taxon>Vertebrata</taxon>
        <taxon>Euteleostomi</taxon>
        <taxon>Actinopterygii</taxon>
        <taxon>Neopterygii</taxon>
        <taxon>Teleostei</taxon>
        <taxon>Ostariophysi</taxon>
        <taxon>Cypriniformes</taxon>
        <taxon>Nemacheilidae</taxon>
        <taxon>Triplophysa</taxon>
    </lineage>
</organism>
<dbReference type="GO" id="GO:0042102">
    <property type="term" value="P:positive regulation of T cell proliferation"/>
    <property type="evidence" value="ECO:0007669"/>
    <property type="project" value="TreeGrafter"/>
</dbReference>